<gene>
    <name evidence="1" type="ORF">S01H4_27542</name>
</gene>
<reference evidence="1" key="1">
    <citation type="journal article" date="2014" name="Front. Microbiol.">
        <title>High frequency of phylogenetically diverse reductive dehalogenase-homologous genes in deep subseafloor sedimentary metagenomes.</title>
        <authorList>
            <person name="Kawai M."/>
            <person name="Futagami T."/>
            <person name="Toyoda A."/>
            <person name="Takaki Y."/>
            <person name="Nishi S."/>
            <person name="Hori S."/>
            <person name="Arai W."/>
            <person name="Tsubouchi T."/>
            <person name="Morono Y."/>
            <person name="Uchiyama I."/>
            <person name="Ito T."/>
            <person name="Fujiyama A."/>
            <person name="Inagaki F."/>
            <person name="Takami H."/>
        </authorList>
    </citation>
    <scope>NUCLEOTIDE SEQUENCE</scope>
    <source>
        <strain evidence="1">Expedition CK06-06</strain>
    </source>
</reference>
<dbReference type="EMBL" id="BART01013482">
    <property type="protein sequence ID" value="GAG77571.1"/>
    <property type="molecule type" value="Genomic_DNA"/>
</dbReference>
<protein>
    <submittedName>
        <fullName evidence="1">Uncharacterized protein</fullName>
    </submittedName>
</protein>
<dbReference type="AlphaFoldDB" id="X1BZK9"/>
<feature type="non-terminal residue" evidence="1">
    <location>
        <position position="34"/>
    </location>
</feature>
<evidence type="ECO:0000313" key="1">
    <source>
        <dbReference type="EMBL" id="GAG77571.1"/>
    </source>
</evidence>
<name>X1BZK9_9ZZZZ</name>
<comment type="caution">
    <text evidence="1">The sequence shown here is derived from an EMBL/GenBank/DDBJ whole genome shotgun (WGS) entry which is preliminary data.</text>
</comment>
<organism evidence="1">
    <name type="scientific">marine sediment metagenome</name>
    <dbReference type="NCBI Taxonomy" id="412755"/>
    <lineage>
        <taxon>unclassified sequences</taxon>
        <taxon>metagenomes</taxon>
        <taxon>ecological metagenomes</taxon>
    </lineage>
</organism>
<accession>X1BZK9</accession>
<proteinExistence type="predicted"/>
<sequence length="34" mass="4062">MIYMIRMKLLNQKFNKDGFYGMIICFSIGVFLLI</sequence>